<evidence type="ECO:0000313" key="2">
    <source>
        <dbReference type="Proteomes" id="UP001632038"/>
    </source>
</evidence>
<protein>
    <submittedName>
        <fullName evidence="1">Uncharacterized protein</fullName>
    </submittedName>
</protein>
<comment type="caution">
    <text evidence="1">The sequence shown here is derived from an EMBL/GenBank/DDBJ whole genome shotgun (WGS) entry which is preliminary data.</text>
</comment>
<organism evidence="1 2">
    <name type="scientific">Castilleja foliolosa</name>
    <dbReference type="NCBI Taxonomy" id="1961234"/>
    <lineage>
        <taxon>Eukaryota</taxon>
        <taxon>Viridiplantae</taxon>
        <taxon>Streptophyta</taxon>
        <taxon>Embryophyta</taxon>
        <taxon>Tracheophyta</taxon>
        <taxon>Spermatophyta</taxon>
        <taxon>Magnoliopsida</taxon>
        <taxon>eudicotyledons</taxon>
        <taxon>Gunneridae</taxon>
        <taxon>Pentapetalae</taxon>
        <taxon>asterids</taxon>
        <taxon>lamiids</taxon>
        <taxon>Lamiales</taxon>
        <taxon>Orobanchaceae</taxon>
        <taxon>Pedicularideae</taxon>
        <taxon>Castillejinae</taxon>
        <taxon>Castilleja</taxon>
    </lineage>
</organism>
<gene>
    <name evidence="1" type="ORF">CASFOL_031374</name>
</gene>
<reference evidence="2" key="1">
    <citation type="journal article" date="2024" name="IScience">
        <title>Strigolactones Initiate the Formation of Haustorium-like Structures in Castilleja.</title>
        <authorList>
            <person name="Buerger M."/>
            <person name="Peterson D."/>
            <person name="Chory J."/>
        </authorList>
    </citation>
    <scope>NUCLEOTIDE SEQUENCE [LARGE SCALE GENOMIC DNA]</scope>
</reference>
<sequence>MKFTLEEIVIRHYIHIVLEIDDPIQESNLVVVGSFWCGFGNPRNVTGRGEQIRPGFLVH</sequence>
<keyword evidence="2" id="KW-1185">Reference proteome</keyword>
<dbReference type="Proteomes" id="UP001632038">
    <property type="component" value="Unassembled WGS sequence"/>
</dbReference>
<name>A0ABD3C5T7_9LAMI</name>
<dbReference type="EMBL" id="JAVIJP010000053">
    <property type="protein sequence ID" value="KAL3624706.1"/>
    <property type="molecule type" value="Genomic_DNA"/>
</dbReference>
<proteinExistence type="predicted"/>
<dbReference type="AlphaFoldDB" id="A0ABD3C5T7"/>
<evidence type="ECO:0000313" key="1">
    <source>
        <dbReference type="EMBL" id="KAL3624706.1"/>
    </source>
</evidence>
<accession>A0ABD3C5T7</accession>